<evidence type="ECO:0008006" key="3">
    <source>
        <dbReference type="Google" id="ProtNLM"/>
    </source>
</evidence>
<dbReference type="OrthoDB" id="8200253at2"/>
<evidence type="ECO:0000313" key="1">
    <source>
        <dbReference type="EMBL" id="TYL85610.1"/>
    </source>
</evidence>
<dbReference type="AlphaFoldDB" id="A0A5D3K2F4"/>
<organism evidence="1 2">
    <name type="scientific">Bradyrhizobium rifense</name>
    <dbReference type="NCBI Taxonomy" id="515499"/>
    <lineage>
        <taxon>Bacteria</taxon>
        <taxon>Pseudomonadati</taxon>
        <taxon>Pseudomonadota</taxon>
        <taxon>Alphaproteobacteria</taxon>
        <taxon>Hyphomicrobiales</taxon>
        <taxon>Nitrobacteraceae</taxon>
        <taxon>Bradyrhizobium</taxon>
    </lineage>
</organism>
<accession>A0A5D3K2F4</accession>
<reference evidence="1 2" key="1">
    <citation type="submission" date="2019-08" db="EMBL/GenBank/DDBJ databases">
        <title>Bradyrhizobium hipponensis sp. nov., a rhizobium isolated from a Lupinus angustifolius root nodule in Tunisia.</title>
        <authorList>
            <person name="Off K."/>
            <person name="Rejili M."/>
            <person name="Mars M."/>
            <person name="Brachmann A."/>
            <person name="Marin M."/>
        </authorList>
    </citation>
    <scope>NUCLEOTIDE SEQUENCE [LARGE SCALE GENOMIC DNA]</scope>
    <source>
        <strain evidence="1 2">CTAW71</strain>
    </source>
</reference>
<dbReference type="Proteomes" id="UP000324758">
    <property type="component" value="Unassembled WGS sequence"/>
</dbReference>
<gene>
    <name evidence="1" type="ORF">FXB40_42775</name>
</gene>
<protein>
    <recommendedName>
        <fullName evidence="3">PLP-dependent transferase</fullName>
    </recommendedName>
</protein>
<evidence type="ECO:0000313" key="2">
    <source>
        <dbReference type="Proteomes" id="UP000324758"/>
    </source>
</evidence>
<sequence>METMDTYLRRKHEELRLLDACLDRPLASPPPQSIDEVIALKFKLTAAIRAQHDLKDWTTTETAWSHRRKSSDSPFEFRYDYQRADLNVAGPSFYDLGDDISCETIYTSSGMASISGLMLALSHVFLRADMVVLPGTYGETLEFIQGYARYLNVIPPGGAVLGKPAPNAPHRILLLESCALAKDFEACLRSSWSQFDLCIFDTTCFYGGSSRVRRALQKAGRDGVPVVMVRSHTKLDSLGAEYGRLGSTTFVRCRKKDTWCSSRLGKLAEEMRKAVRLLGGAALPAHFPPYVGNTAYRSLSAKRVAAMLRNGRRTARHFRKVLGNLTAELDFVHGLYFTLTCRRPLDERGARQAASKMSDDIGRAGFPMRHAGSFGFDFAAIEWCHDVHTGGFAVRIAVPDLPTAIWDAQSSAIAMWWIEHDRALGPR</sequence>
<name>A0A5D3K2F4_9BRAD</name>
<comment type="caution">
    <text evidence="1">The sequence shown here is derived from an EMBL/GenBank/DDBJ whole genome shotgun (WGS) entry which is preliminary data.</text>
</comment>
<proteinExistence type="predicted"/>
<keyword evidence="2" id="KW-1185">Reference proteome</keyword>
<dbReference type="EMBL" id="VSSS01000084">
    <property type="protein sequence ID" value="TYL85610.1"/>
    <property type="molecule type" value="Genomic_DNA"/>
</dbReference>